<reference evidence="3" key="1">
    <citation type="submission" date="2021-01" db="EMBL/GenBank/DDBJ databases">
        <title>Whole genome shotgun sequence of Demequina activiva NBRC 110675.</title>
        <authorList>
            <person name="Komaki H."/>
            <person name="Tamura T."/>
        </authorList>
    </citation>
    <scope>NUCLEOTIDE SEQUENCE</scope>
    <source>
        <strain evidence="3">NBRC 110675</strain>
    </source>
</reference>
<dbReference type="AlphaFoldDB" id="A0A919Q4K5"/>
<dbReference type="GO" id="GO:0016491">
    <property type="term" value="F:oxidoreductase activity"/>
    <property type="evidence" value="ECO:0007669"/>
    <property type="project" value="UniProtKB-KW"/>
</dbReference>
<sequence>MSTSQPPSIATLGVIGAGRIGRAIASLGRDAGLEVVVAASREPEAFRSLVEREAPGARAVRLADAVRSDAVVLAVPLSRLRSLPPAAFEGSLVIDAMNYWWELDGHLPQFEDPLTTSSELVQRHLAGARVVKTLNHLSAYALEELARPAGEPDRIALAIAGDRAEDVSAVMALVDALGFDPVEAGPLAEGLRFEPSTELFGADADAAEAREMLARFWDSQRGRVVARARTSAGE</sequence>
<evidence type="ECO:0000259" key="2">
    <source>
        <dbReference type="Pfam" id="PF03807"/>
    </source>
</evidence>
<dbReference type="Gene3D" id="3.40.50.720">
    <property type="entry name" value="NAD(P)-binding Rossmann-like Domain"/>
    <property type="match status" value="1"/>
</dbReference>
<organism evidence="3 4">
    <name type="scientific">Demequina activiva</name>
    <dbReference type="NCBI Taxonomy" id="1582364"/>
    <lineage>
        <taxon>Bacteria</taxon>
        <taxon>Bacillati</taxon>
        <taxon>Actinomycetota</taxon>
        <taxon>Actinomycetes</taxon>
        <taxon>Micrococcales</taxon>
        <taxon>Demequinaceae</taxon>
        <taxon>Demequina</taxon>
    </lineage>
</organism>
<dbReference type="Proteomes" id="UP000652354">
    <property type="component" value="Unassembled WGS sequence"/>
</dbReference>
<dbReference type="InterPro" id="IPR051267">
    <property type="entry name" value="STEAP_metalloreductase"/>
</dbReference>
<accession>A0A919Q4K5</accession>
<evidence type="ECO:0000256" key="1">
    <source>
        <dbReference type="ARBA" id="ARBA00023002"/>
    </source>
</evidence>
<comment type="caution">
    <text evidence="3">The sequence shown here is derived from an EMBL/GenBank/DDBJ whole genome shotgun (WGS) entry which is preliminary data.</text>
</comment>
<evidence type="ECO:0000313" key="3">
    <source>
        <dbReference type="EMBL" id="GIG55082.1"/>
    </source>
</evidence>
<feature type="domain" description="Pyrroline-5-carboxylate reductase catalytic N-terminal" evidence="2">
    <location>
        <begin position="12"/>
        <end position="99"/>
    </location>
</feature>
<keyword evidence="4" id="KW-1185">Reference proteome</keyword>
<name>A0A919Q4K5_9MICO</name>
<keyword evidence="1" id="KW-0560">Oxidoreductase</keyword>
<dbReference type="PANTHER" id="PTHR14239">
    <property type="entry name" value="DUDULIN-RELATED"/>
    <property type="match status" value="1"/>
</dbReference>
<dbReference type="PANTHER" id="PTHR14239:SF10">
    <property type="entry name" value="REDUCTASE"/>
    <property type="match status" value="1"/>
</dbReference>
<evidence type="ECO:0000313" key="4">
    <source>
        <dbReference type="Proteomes" id="UP000652354"/>
    </source>
</evidence>
<dbReference type="SUPFAM" id="SSF51735">
    <property type="entry name" value="NAD(P)-binding Rossmann-fold domains"/>
    <property type="match status" value="1"/>
</dbReference>
<gene>
    <name evidence="3" type="ORF">Dac01nite_18340</name>
</gene>
<dbReference type="InterPro" id="IPR036291">
    <property type="entry name" value="NAD(P)-bd_dom_sf"/>
</dbReference>
<dbReference type="Pfam" id="PF03807">
    <property type="entry name" value="F420_oxidored"/>
    <property type="match status" value="1"/>
</dbReference>
<dbReference type="RefSeq" id="WP_239066601.1">
    <property type="nucleotide sequence ID" value="NZ_BONR01000004.1"/>
</dbReference>
<protein>
    <submittedName>
        <fullName evidence="3">NADP oxidoreductase</fullName>
    </submittedName>
</protein>
<dbReference type="InterPro" id="IPR028939">
    <property type="entry name" value="P5C_Rdtase_cat_N"/>
</dbReference>
<proteinExistence type="predicted"/>
<dbReference type="EMBL" id="BONR01000004">
    <property type="protein sequence ID" value="GIG55082.1"/>
    <property type="molecule type" value="Genomic_DNA"/>
</dbReference>